<comment type="caution">
    <text evidence="1">The sequence shown here is derived from an EMBL/GenBank/DDBJ whole genome shotgun (WGS) entry which is preliminary data.</text>
</comment>
<dbReference type="Proteomes" id="UP000499080">
    <property type="component" value="Unassembled WGS sequence"/>
</dbReference>
<dbReference type="OrthoDB" id="8058917at2759"/>
<dbReference type="SUPFAM" id="SSF53098">
    <property type="entry name" value="Ribonuclease H-like"/>
    <property type="match status" value="1"/>
</dbReference>
<dbReference type="Gene3D" id="3.30.420.10">
    <property type="entry name" value="Ribonuclease H-like superfamily/Ribonuclease H"/>
    <property type="match status" value="1"/>
</dbReference>
<gene>
    <name evidence="1" type="ORF">AVEN_24336_1</name>
</gene>
<accession>A0A4Y2SPR1</accession>
<keyword evidence="2" id="KW-1185">Reference proteome</keyword>
<dbReference type="EMBL" id="BGPR01023015">
    <property type="protein sequence ID" value="GBN89861.1"/>
    <property type="molecule type" value="Genomic_DNA"/>
</dbReference>
<proteinExistence type="predicted"/>
<dbReference type="InterPro" id="IPR036397">
    <property type="entry name" value="RNaseH_sf"/>
</dbReference>
<dbReference type="InterPro" id="IPR012337">
    <property type="entry name" value="RNaseH-like_sf"/>
</dbReference>
<evidence type="ECO:0000313" key="1">
    <source>
        <dbReference type="EMBL" id="GBN89861.1"/>
    </source>
</evidence>
<protein>
    <submittedName>
        <fullName evidence="1">Uncharacterized protein</fullName>
    </submittedName>
</protein>
<reference evidence="1 2" key="1">
    <citation type="journal article" date="2019" name="Sci. Rep.">
        <title>Orb-weaving spider Araneus ventricosus genome elucidates the spidroin gene catalogue.</title>
        <authorList>
            <person name="Kono N."/>
            <person name="Nakamura H."/>
            <person name="Ohtoshi R."/>
            <person name="Moran D.A.P."/>
            <person name="Shinohara A."/>
            <person name="Yoshida Y."/>
            <person name="Fujiwara M."/>
            <person name="Mori M."/>
            <person name="Tomita M."/>
            <person name="Arakawa K."/>
        </authorList>
    </citation>
    <scope>NUCLEOTIDE SEQUENCE [LARGE SCALE GENOMIC DNA]</scope>
</reference>
<sequence>MERNGFENRMHRSVIKLAVRLFTFVMELKLKIRLRDGLGTVFMIEVVAIKEAVEYIRENGMRNVRVISDSRFGRLINSIKERINGNNDLYWVNPHQGIRGNEEADTLAKEATQHEGIDYFFSKSCLQIRNEGKI</sequence>
<name>A0A4Y2SPR1_ARAVE</name>
<dbReference type="GO" id="GO:0003676">
    <property type="term" value="F:nucleic acid binding"/>
    <property type="evidence" value="ECO:0007669"/>
    <property type="project" value="InterPro"/>
</dbReference>
<evidence type="ECO:0000313" key="2">
    <source>
        <dbReference type="Proteomes" id="UP000499080"/>
    </source>
</evidence>
<organism evidence="1 2">
    <name type="scientific">Araneus ventricosus</name>
    <name type="common">Orbweaver spider</name>
    <name type="synonym">Epeira ventricosa</name>
    <dbReference type="NCBI Taxonomy" id="182803"/>
    <lineage>
        <taxon>Eukaryota</taxon>
        <taxon>Metazoa</taxon>
        <taxon>Ecdysozoa</taxon>
        <taxon>Arthropoda</taxon>
        <taxon>Chelicerata</taxon>
        <taxon>Arachnida</taxon>
        <taxon>Araneae</taxon>
        <taxon>Araneomorphae</taxon>
        <taxon>Entelegynae</taxon>
        <taxon>Araneoidea</taxon>
        <taxon>Araneidae</taxon>
        <taxon>Araneus</taxon>
    </lineage>
</organism>
<dbReference type="AlphaFoldDB" id="A0A4Y2SPR1"/>